<dbReference type="CDD" id="cd00037">
    <property type="entry name" value="CLECT"/>
    <property type="match status" value="1"/>
</dbReference>
<dbReference type="WBParaSite" id="PDA_v2.g20250.t1">
    <property type="protein sequence ID" value="PDA_v2.g20250.t1"/>
    <property type="gene ID" value="PDA_v2.g20250"/>
</dbReference>
<dbReference type="SMART" id="SM00034">
    <property type="entry name" value="CLECT"/>
    <property type="match status" value="1"/>
</dbReference>
<dbReference type="InterPro" id="IPR050111">
    <property type="entry name" value="C-type_lectin/snaclec_domain"/>
</dbReference>
<protein>
    <submittedName>
        <fullName evidence="5">C-type lectin domain-containing protein</fullName>
    </submittedName>
</protein>
<dbReference type="SUPFAM" id="SSF56436">
    <property type="entry name" value="C-type lectin-like"/>
    <property type="match status" value="2"/>
</dbReference>
<keyword evidence="1" id="KW-1015">Disulfide bond</keyword>
<evidence type="ECO:0000313" key="5">
    <source>
        <dbReference type="WBParaSite" id="PDA_v2.g20250.t1"/>
    </source>
</evidence>
<evidence type="ECO:0000259" key="3">
    <source>
        <dbReference type="PROSITE" id="PS50041"/>
    </source>
</evidence>
<sequence length="219" mass="24479">MLCLIILFINLILYTYATCPSGQIPSKFADPPFCYAFENAKTDWFAAVGSCNEMGGDLISFHNAFENMFVSGEAERIFKDSATSDFWIGGIYNTISPGKWSWIDNSTFDFFDWDKGQPQTTTDSVCASAKMNGAKWQSQNCFIEKPFVCEIKQLSTTITTTTTTKQTTTAITTTTTRKPNTYIASNNNSNACDWTVQAWIGLSRIAGNFQWTDGTPFDY</sequence>
<feature type="chain" id="PRO_5037411725" evidence="2">
    <location>
        <begin position="18"/>
        <end position="219"/>
    </location>
</feature>
<dbReference type="PANTHER" id="PTHR22803">
    <property type="entry name" value="MANNOSE, PHOSPHOLIPASE, LECTIN RECEPTOR RELATED"/>
    <property type="match status" value="1"/>
</dbReference>
<dbReference type="InterPro" id="IPR016186">
    <property type="entry name" value="C-type_lectin-like/link_sf"/>
</dbReference>
<evidence type="ECO:0000313" key="4">
    <source>
        <dbReference type="Proteomes" id="UP000887578"/>
    </source>
</evidence>
<dbReference type="PROSITE" id="PS50041">
    <property type="entry name" value="C_TYPE_LECTIN_2"/>
    <property type="match status" value="1"/>
</dbReference>
<dbReference type="InterPro" id="IPR016187">
    <property type="entry name" value="CTDL_fold"/>
</dbReference>
<name>A0A914PNZ6_9BILA</name>
<organism evidence="4 5">
    <name type="scientific">Panagrolaimus davidi</name>
    <dbReference type="NCBI Taxonomy" id="227884"/>
    <lineage>
        <taxon>Eukaryota</taxon>
        <taxon>Metazoa</taxon>
        <taxon>Ecdysozoa</taxon>
        <taxon>Nematoda</taxon>
        <taxon>Chromadorea</taxon>
        <taxon>Rhabditida</taxon>
        <taxon>Tylenchina</taxon>
        <taxon>Panagrolaimomorpha</taxon>
        <taxon>Panagrolaimoidea</taxon>
        <taxon>Panagrolaimidae</taxon>
        <taxon>Panagrolaimus</taxon>
    </lineage>
</organism>
<reference evidence="5" key="1">
    <citation type="submission" date="2022-11" db="UniProtKB">
        <authorList>
            <consortium name="WormBaseParasite"/>
        </authorList>
    </citation>
    <scope>IDENTIFICATION</scope>
</reference>
<dbReference type="Gene3D" id="3.10.100.10">
    <property type="entry name" value="Mannose-Binding Protein A, subunit A"/>
    <property type="match status" value="2"/>
</dbReference>
<feature type="domain" description="C-type lectin" evidence="3">
    <location>
        <begin position="34"/>
        <end position="150"/>
    </location>
</feature>
<proteinExistence type="predicted"/>
<feature type="signal peptide" evidence="2">
    <location>
        <begin position="1"/>
        <end position="17"/>
    </location>
</feature>
<dbReference type="PROSITE" id="PS00615">
    <property type="entry name" value="C_TYPE_LECTIN_1"/>
    <property type="match status" value="1"/>
</dbReference>
<keyword evidence="2" id="KW-0732">Signal</keyword>
<evidence type="ECO:0000256" key="1">
    <source>
        <dbReference type="ARBA" id="ARBA00023157"/>
    </source>
</evidence>
<dbReference type="InterPro" id="IPR001304">
    <property type="entry name" value="C-type_lectin-like"/>
</dbReference>
<evidence type="ECO:0000256" key="2">
    <source>
        <dbReference type="SAM" id="SignalP"/>
    </source>
</evidence>
<accession>A0A914PNZ6</accession>
<dbReference type="InterPro" id="IPR018378">
    <property type="entry name" value="C-type_lectin_CS"/>
</dbReference>
<keyword evidence="4" id="KW-1185">Reference proteome</keyword>
<dbReference type="AlphaFoldDB" id="A0A914PNZ6"/>
<dbReference type="Proteomes" id="UP000887578">
    <property type="component" value="Unplaced"/>
</dbReference>
<dbReference type="Pfam" id="PF00059">
    <property type="entry name" value="Lectin_C"/>
    <property type="match status" value="1"/>
</dbReference>